<dbReference type="GO" id="GO:0016020">
    <property type="term" value="C:membrane"/>
    <property type="evidence" value="ECO:0007669"/>
    <property type="project" value="InterPro"/>
</dbReference>
<dbReference type="SUPFAM" id="SSF160240">
    <property type="entry name" value="Cation efflux protein cytoplasmic domain-like"/>
    <property type="match status" value="1"/>
</dbReference>
<feature type="domain" description="Cation efflux protein transmembrane" evidence="11">
    <location>
        <begin position="245"/>
        <end position="437"/>
    </location>
</feature>
<gene>
    <name evidence="13" type="ORF">OFUS_LOCUS724</name>
</gene>
<feature type="region of interest" description="Disordered" evidence="9">
    <location>
        <begin position="1"/>
        <end position="46"/>
    </location>
</feature>
<feature type="coiled-coil region" evidence="8">
    <location>
        <begin position="209"/>
        <end position="236"/>
    </location>
</feature>
<dbReference type="PANTHER" id="PTHR43840">
    <property type="entry name" value="MITOCHONDRIAL METAL TRANSPORTER 1-RELATED"/>
    <property type="match status" value="1"/>
</dbReference>
<evidence type="ECO:0000313" key="14">
    <source>
        <dbReference type="Proteomes" id="UP000749559"/>
    </source>
</evidence>
<feature type="transmembrane region" description="Helical" evidence="10">
    <location>
        <begin position="349"/>
        <end position="369"/>
    </location>
</feature>
<feature type="transmembrane region" description="Helical" evidence="10">
    <location>
        <begin position="242"/>
        <end position="262"/>
    </location>
</feature>
<dbReference type="InterPro" id="IPR027469">
    <property type="entry name" value="Cation_efflux_TMD_sf"/>
</dbReference>
<evidence type="ECO:0000313" key="13">
    <source>
        <dbReference type="EMBL" id="CAH1773077.1"/>
    </source>
</evidence>
<evidence type="ECO:0000256" key="9">
    <source>
        <dbReference type="SAM" id="MobiDB-lite"/>
    </source>
</evidence>
<keyword evidence="14" id="KW-1185">Reference proteome</keyword>
<reference evidence="13" key="1">
    <citation type="submission" date="2022-03" db="EMBL/GenBank/DDBJ databases">
        <authorList>
            <person name="Martin C."/>
        </authorList>
    </citation>
    <scope>NUCLEOTIDE SEQUENCE</scope>
</reference>
<dbReference type="InterPro" id="IPR058533">
    <property type="entry name" value="Cation_efflux_TM"/>
</dbReference>
<evidence type="ECO:0000256" key="5">
    <source>
        <dbReference type="ARBA" id="ARBA00022989"/>
    </source>
</evidence>
<dbReference type="InterPro" id="IPR036837">
    <property type="entry name" value="Cation_efflux_CTD_sf"/>
</dbReference>
<dbReference type="NCBIfam" id="TIGR01297">
    <property type="entry name" value="CDF"/>
    <property type="match status" value="1"/>
</dbReference>
<dbReference type="PANTHER" id="PTHR43840:SF13">
    <property type="entry name" value="CATION EFFLUX PROTEIN CYTOPLASMIC DOMAIN-CONTAINING PROTEIN"/>
    <property type="match status" value="1"/>
</dbReference>
<dbReference type="OrthoDB" id="78296at2759"/>
<dbReference type="Pfam" id="PF01545">
    <property type="entry name" value="Cation_efflux"/>
    <property type="match status" value="1"/>
</dbReference>
<dbReference type="Proteomes" id="UP000749559">
    <property type="component" value="Unassembled WGS sequence"/>
</dbReference>
<comment type="subcellular location">
    <subcellularLocation>
        <location evidence="1">Endomembrane system</location>
        <topology evidence="1">Multi-pass membrane protein</topology>
    </subcellularLocation>
</comment>
<evidence type="ECO:0000256" key="6">
    <source>
        <dbReference type="ARBA" id="ARBA00023065"/>
    </source>
</evidence>
<feature type="domain" description="Cation efflux protein cytoplasmic" evidence="12">
    <location>
        <begin position="444"/>
        <end position="518"/>
    </location>
</feature>
<evidence type="ECO:0000259" key="11">
    <source>
        <dbReference type="Pfam" id="PF01545"/>
    </source>
</evidence>
<dbReference type="Gene3D" id="1.20.1510.10">
    <property type="entry name" value="Cation efflux protein transmembrane domain"/>
    <property type="match status" value="1"/>
</dbReference>
<dbReference type="GO" id="GO:0008324">
    <property type="term" value="F:monoatomic cation transmembrane transporter activity"/>
    <property type="evidence" value="ECO:0007669"/>
    <property type="project" value="InterPro"/>
</dbReference>
<dbReference type="Gene3D" id="3.30.70.1350">
    <property type="entry name" value="Cation efflux protein, cytoplasmic domain"/>
    <property type="match status" value="1"/>
</dbReference>
<keyword evidence="6" id="KW-0406">Ion transport</keyword>
<evidence type="ECO:0000259" key="12">
    <source>
        <dbReference type="Pfam" id="PF16916"/>
    </source>
</evidence>
<evidence type="ECO:0000256" key="10">
    <source>
        <dbReference type="SAM" id="Phobius"/>
    </source>
</evidence>
<sequence>MSEDKGGIPDVPVSEGNEIEHGERDTLLPIGPKEPQHDINVDRIPPPINVLDIPEDSDRDHLLGDDDTDVPDKKAICNGQITSHSSPTLYNMHKTKSLSHPHLQDFDSSEAVYTNNQTKTKSMDHLNKKPKITVTNEDGKPNGHTISQLTLDSHVKRHIHLQEVAPSSTSFIDDHSWKLSLSLFTSKKRGKQKDDRKLPKSVKDYYKAQDELIEAFEETQLEIDDAMENTDEQQRLRSKAALLAKITFFANLTLFIGKAIAAGLSGSLAIISSVIDSGVDLVSGIIIWWTSRAMKKRDPFLYPQGRTKLEPIAIVVLSVIMALASVQLVKESIEHIITYATTNSAGPVVEIPTIVILVSTIVIKFVLFMMCRRLANPSIQALAQDHRNDVLSNIIALAAGFVGYKWWPFADPIGAILISIYIIGSWIVTGWEQIKLLTGHTARPDLLKKITWICLNHHQKVVEVDTVRAYHFGNNFLAEVDIVLSEFMGLRMAHDIGEALQHKIERLPEVERAFVHLDYESTHSPFSEHKIV</sequence>
<name>A0A8J1UEK4_OWEFU</name>
<evidence type="ECO:0000256" key="1">
    <source>
        <dbReference type="ARBA" id="ARBA00004127"/>
    </source>
</evidence>
<feature type="transmembrane region" description="Helical" evidence="10">
    <location>
        <begin position="390"/>
        <end position="407"/>
    </location>
</feature>
<keyword evidence="5 10" id="KW-1133">Transmembrane helix</keyword>
<protein>
    <recommendedName>
        <fullName evidence="15">Cation efflux protein cytoplasmic domain-containing protein</fullName>
    </recommendedName>
</protein>
<evidence type="ECO:0000256" key="3">
    <source>
        <dbReference type="ARBA" id="ARBA00022448"/>
    </source>
</evidence>
<feature type="transmembrane region" description="Helical" evidence="10">
    <location>
        <begin position="268"/>
        <end position="290"/>
    </location>
</feature>
<evidence type="ECO:0000256" key="4">
    <source>
        <dbReference type="ARBA" id="ARBA00022692"/>
    </source>
</evidence>
<dbReference type="InterPro" id="IPR050291">
    <property type="entry name" value="CDF_Transporter"/>
</dbReference>
<dbReference type="FunFam" id="1.20.1510.10:FF:000005">
    <property type="entry name" value="Putative Cation diffusion facilitator 1"/>
    <property type="match status" value="1"/>
</dbReference>
<evidence type="ECO:0008006" key="15">
    <source>
        <dbReference type="Google" id="ProtNLM"/>
    </source>
</evidence>
<evidence type="ECO:0000256" key="2">
    <source>
        <dbReference type="ARBA" id="ARBA00008873"/>
    </source>
</evidence>
<proteinExistence type="inferred from homology"/>
<feature type="transmembrane region" description="Helical" evidence="10">
    <location>
        <begin position="413"/>
        <end position="431"/>
    </location>
</feature>
<keyword evidence="4 10" id="KW-0812">Transmembrane</keyword>
<accession>A0A8J1UEK4</accession>
<dbReference type="SUPFAM" id="SSF161111">
    <property type="entry name" value="Cation efflux protein transmembrane domain-like"/>
    <property type="match status" value="1"/>
</dbReference>
<keyword evidence="3" id="KW-0813">Transport</keyword>
<dbReference type="InterPro" id="IPR002524">
    <property type="entry name" value="Cation_efflux"/>
</dbReference>
<keyword evidence="7 10" id="KW-0472">Membrane</keyword>
<feature type="transmembrane region" description="Helical" evidence="10">
    <location>
        <begin position="311"/>
        <end position="329"/>
    </location>
</feature>
<dbReference type="InterPro" id="IPR027470">
    <property type="entry name" value="Cation_efflux_CTD"/>
</dbReference>
<keyword evidence="8" id="KW-0175">Coiled coil</keyword>
<dbReference type="FunFam" id="3.30.70.1350:FF:000001">
    <property type="entry name" value="Metal tolerance protein 11"/>
    <property type="match status" value="1"/>
</dbReference>
<comment type="similarity">
    <text evidence="2">Belongs to the cation diffusion facilitator (CDF) transporter (TC 2.A.4) family. SLC30A subfamily.</text>
</comment>
<dbReference type="GO" id="GO:0012505">
    <property type="term" value="C:endomembrane system"/>
    <property type="evidence" value="ECO:0007669"/>
    <property type="project" value="UniProtKB-SubCell"/>
</dbReference>
<evidence type="ECO:0000256" key="7">
    <source>
        <dbReference type="ARBA" id="ARBA00023136"/>
    </source>
</evidence>
<dbReference type="EMBL" id="CAIIXF020000001">
    <property type="protein sequence ID" value="CAH1773077.1"/>
    <property type="molecule type" value="Genomic_DNA"/>
</dbReference>
<comment type="caution">
    <text evidence="13">The sequence shown here is derived from an EMBL/GenBank/DDBJ whole genome shotgun (WGS) entry which is preliminary data.</text>
</comment>
<organism evidence="13 14">
    <name type="scientific">Owenia fusiformis</name>
    <name type="common">Polychaete worm</name>
    <dbReference type="NCBI Taxonomy" id="6347"/>
    <lineage>
        <taxon>Eukaryota</taxon>
        <taxon>Metazoa</taxon>
        <taxon>Spiralia</taxon>
        <taxon>Lophotrochozoa</taxon>
        <taxon>Annelida</taxon>
        <taxon>Polychaeta</taxon>
        <taxon>Sedentaria</taxon>
        <taxon>Canalipalpata</taxon>
        <taxon>Sabellida</taxon>
        <taxon>Oweniida</taxon>
        <taxon>Oweniidae</taxon>
        <taxon>Owenia</taxon>
    </lineage>
</organism>
<dbReference type="AlphaFoldDB" id="A0A8J1UEK4"/>
<dbReference type="Pfam" id="PF16916">
    <property type="entry name" value="ZT_dimer"/>
    <property type="match status" value="1"/>
</dbReference>
<evidence type="ECO:0000256" key="8">
    <source>
        <dbReference type="SAM" id="Coils"/>
    </source>
</evidence>